<dbReference type="Proteomes" id="UP000265750">
    <property type="component" value="Unassembled WGS sequence"/>
</dbReference>
<keyword evidence="2 4" id="KW-0413">Isomerase</keyword>
<dbReference type="EC" id="5.4.99.5" evidence="1"/>
<dbReference type="PANTHER" id="PTHR38041">
    <property type="entry name" value="CHORISMATE MUTASE"/>
    <property type="match status" value="1"/>
</dbReference>
<dbReference type="Gene3D" id="1.20.59.10">
    <property type="entry name" value="Chorismate mutase"/>
    <property type="match status" value="1"/>
</dbReference>
<gene>
    <name evidence="4" type="ORF">D3218_07060</name>
</gene>
<dbReference type="GO" id="GO:0009697">
    <property type="term" value="P:salicylic acid biosynthetic process"/>
    <property type="evidence" value="ECO:0007669"/>
    <property type="project" value="TreeGrafter"/>
</dbReference>
<feature type="domain" description="Chorismate mutase" evidence="3">
    <location>
        <begin position="5"/>
        <end position="96"/>
    </location>
</feature>
<dbReference type="Pfam" id="PF01817">
    <property type="entry name" value="CM_2"/>
    <property type="match status" value="1"/>
</dbReference>
<dbReference type="InterPro" id="IPR010951">
    <property type="entry name" value="CM_bact"/>
</dbReference>
<name>A0A3A1WN99_9HYPH</name>
<dbReference type="SUPFAM" id="SSF48600">
    <property type="entry name" value="Chorismate mutase II"/>
    <property type="match status" value="1"/>
</dbReference>
<dbReference type="SMART" id="SM00830">
    <property type="entry name" value="CM_2"/>
    <property type="match status" value="1"/>
</dbReference>
<dbReference type="OrthoDB" id="3267837at2"/>
<dbReference type="NCBIfam" id="TIGR01795">
    <property type="entry name" value="CM_mono_cladeE"/>
    <property type="match status" value="1"/>
</dbReference>
<dbReference type="RefSeq" id="WP_119539191.1">
    <property type="nucleotide sequence ID" value="NZ_QYRN01000003.1"/>
</dbReference>
<proteinExistence type="predicted"/>
<dbReference type="InterPro" id="IPR036263">
    <property type="entry name" value="Chorismate_II_sf"/>
</dbReference>
<dbReference type="AlphaFoldDB" id="A0A3A1WN99"/>
<comment type="caution">
    <text evidence="4">The sequence shown here is derived from an EMBL/GenBank/DDBJ whole genome shotgun (WGS) entry which is preliminary data.</text>
</comment>
<evidence type="ECO:0000256" key="2">
    <source>
        <dbReference type="ARBA" id="ARBA00023235"/>
    </source>
</evidence>
<dbReference type="InterPro" id="IPR002701">
    <property type="entry name" value="CM_II_prokaryot"/>
</dbReference>
<sequence length="105" mass="11717">MDQTPAILPELQNLRNSIDNIDAAIVHMLAERFRCTQRVGVLKAEHDLPPADPAREKRQVARLRELAGSAQLDPDFAEKYLAFVVREVIRYHEAAARELAGKSGG</sequence>
<protein>
    <recommendedName>
        <fullName evidence="1">chorismate mutase</fullName>
        <ecNumber evidence="1">5.4.99.5</ecNumber>
    </recommendedName>
</protein>
<dbReference type="PROSITE" id="PS51168">
    <property type="entry name" value="CHORISMATE_MUT_2"/>
    <property type="match status" value="1"/>
</dbReference>
<organism evidence="4 5">
    <name type="scientific">Aureimonas flava</name>
    <dbReference type="NCBI Taxonomy" id="2320271"/>
    <lineage>
        <taxon>Bacteria</taxon>
        <taxon>Pseudomonadati</taxon>
        <taxon>Pseudomonadota</taxon>
        <taxon>Alphaproteobacteria</taxon>
        <taxon>Hyphomicrobiales</taxon>
        <taxon>Aurantimonadaceae</taxon>
        <taxon>Aureimonas</taxon>
    </lineage>
</organism>
<evidence type="ECO:0000313" key="5">
    <source>
        <dbReference type="Proteomes" id="UP000265750"/>
    </source>
</evidence>
<evidence type="ECO:0000256" key="1">
    <source>
        <dbReference type="ARBA" id="ARBA00012404"/>
    </source>
</evidence>
<dbReference type="EMBL" id="QYRN01000003">
    <property type="protein sequence ID" value="RIY02054.1"/>
    <property type="molecule type" value="Genomic_DNA"/>
</dbReference>
<accession>A0A3A1WN99</accession>
<dbReference type="GO" id="GO:0046417">
    <property type="term" value="P:chorismate metabolic process"/>
    <property type="evidence" value="ECO:0007669"/>
    <property type="project" value="InterPro"/>
</dbReference>
<keyword evidence="5" id="KW-1185">Reference proteome</keyword>
<evidence type="ECO:0000259" key="3">
    <source>
        <dbReference type="PROSITE" id="PS51168"/>
    </source>
</evidence>
<dbReference type="InterPro" id="IPR051331">
    <property type="entry name" value="Chorismate_mutase-related"/>
</dbReference>
<dbReference type="GO" id="GO:0004106">
    <property type="term" value="F:chorismate mutase activity"/>
    <property type="evidence" value="ECO:0007669"/>
    <property type="project" value="UniProtKB-EC"/>
</dbReference>
<dbReference type="InterPro" id="IPR036979">
    <property type="entry name" value="CM_dom_sf"/>
</dbReference>
<reference evidence="5" key="1">
    <citation type="submission" date="2018-09" db="EMBL/GenBank/DDBJ databases">
        <authorList>
            <person name="Tuo L."/>
        </authorList>
    </citation>
    <scope>NUCLEOTIDE SEQUENCE [LARGE SCALE GENOMIC DNA]</scope>
    <source>
        <strain evidence="5">M2BS4Y-1</strain>
    </source>
</reference>
<dbReference type="PANTHER" id="PTHR38041:SF1">
    <property type="entry name" value="CHORISMATE MUTASE"/>
    <property type="match status" value="1"/>
</dbReference>
<evidence type="ECO:0000313" key="4">
    <source>
        <dbReference type="EMBL" id="RIY02054.1"/>
    </source>
</evidence>
<dbReference type="NCBIfam" id="NF006691">
    <property type="entry name" value="PRK09239.1"/>
    <property type="match status" value="1"/>
</dbReference>